<evidence type="ECO:0000256" key="6">
    <source>
        <dbReference type="SAM" id="MobiDB-lite"/>
    </source>
</evidence>
<dbReference type="PROSITE" id="PS50950">
    <property type="entry name" value="ZF_THAP"/>
    <property type="match status" value="1"/>
</dbReference>
<dbReference type="InterPro" id="IPR003656">
    <property type="entry name" value="Znf_BED"/>
</dbReference>
<evidence type="ECO:0000259" key="7">
    <source>
        <dbReference type="PROSITE" id="PS50808"/>
    </source>
</evidence>
<feature type="domain" description="THAP-type" evidence="8">
    <location>
        <begin position="1"/>
        <end position="98"/>
    </location>
</feature>
<comment type="caution">
    <text evidence="9">The sequence shown here is derived from an EMBL/GenBank/DDBJ whole genome shotgun (WGS) entry which is preliminary data.</text>
</comment>
<dbReference type="Pfam" id="PF05485">
    <property type="entry name" value="THAP"/>
    <property type="match status" value="1"/>
</dbReference>
<dbReference type="GO" id="GO:0003677">
    <property type="term" value="F:DNA binding"/>
    <property type="evidence" value="ECO:0007669"/>
    <property type="project" value="UniProtKB-UniRule"/>
</dbReference>
<dbReference type="SUPFAM" id="SSF53098">
    <property type="entry name" value="Ribonuclease H-like"/>
    <property type="match status" value="1"/>
</dbReference>
<evidence type="ECO:0008006" key="11">
    <source>
        <dbReference type="Google" id="ProtNLM"/>
    </source>
</evidence>
<evidence type="ECO:0000256" key="1">
    <source>
        <dbReference type="ARBA" id="ARBA00022723"/>
    </source>
</evidence>
<dbReference type="Proteomes" id="UP000823561">
    <property type="component" value="Chromosome 7"/>
</dbReference>
<keyword evidence="1" id="KW-0479">Metal-binding</keyword>
<feature type="region of interest" description="Disordered" evidence="6">
    <location>
        <begin position="248"/>
        <end position="300"/>
    </location>
</feature>
<dbReference type="SUPFAM" id="SSF57716">
    <property type="entry name" value="Glucocorticoid receptor-like (DNA-binding domain)"/>
    <property type="match status" value="1"/>
</dbReference>
<protein>
    <recommendedName>
        <fullName evidence="11">Transposase</fullName>
    </recommendedName>
</protein>
<evidence type="ECO:0000313" key="10">
    <source>
        <dbReference type="Proteomes" id="UP000823561"/>
    </source>
</evidence>
<feature type="domain" description="BED-type" evidence="7">
    <location>
        <begin position="302"/>
        <end position="358"/>
    </location>
</feature>
<accession>A0AAV6GRW7</accession>
<proteinExistence type="predicted"/>
<keyword evidence="2 5" id="KW-0863">Zinc-finger</keyword>
<dbReference type="GO" id="GO:0008270">
    <property type="term" value="F:zinc ion binding"/>
    <property type="evidence" value="ECO:0007669"/>
    <property type="project" value="UniProtKB-KW"/>
</dbReference>
<dbReference type="InterPro" id="IPR012337">
    <property type="entry name" value="RNaseH-like_sf"/>
</dbReference>
<evidence type="ECO:0000256" key="2">
    <source>
        <dbReference type="ARBA" id="ARBA00022771"/>
    </source>
</evidence>
<sequence>MSGRVCCVLGCSNSSRKIQVWNKTTCEIHPPFLHRDCPCVRPYTLHRFPGRAEEKAVRQKWIININRKDFVPTKNSTVCGIHFPDGRPTKEHPFPVLHMGYEYHGKTSPGRRGRPTKKCRRDLKVNTSHAEPDVMESHVKTSGISEWDPHTAAGMNLGLPPSADSNGTPQVPLRLIVKEEDIKEEEYDRIVDEDIKVEDMREEDVREANIKVEDIKEEEYEHMITCQDDEEKPLTELLCKTAPDFTESLSSMETPQTKVEVKVEKEEDEGEPQDHDSPQENVAVMEGTQDSTSLEGTGGGPWPHLAPLFTPKCKKGNNYIMKCTLCLPKNNTISAFHNSSSNLRKHIERRHPGKLRMYKECMAKPLRYRRSSDTNSSCLTVQTKLMGRLCAVPQVKVDQLITDFVCDGLLPLSLVELPAFKKLVVTLSPTNSVMTRTTLCARIDTAAEDMNMSLKKEFSAVKYVATTTDCWTAWRRSFIGVTCHWIDENTLQRHSAALACRPVKGSHSLEVLAAALEDIHLEYHIQDKVVKTTTDNGSNFLKAFRGFGNHTAVNPELEQDLNDDEDECTPDGEHDDVEFQNTTEILSQNDNTREYQLPPHQKCACHLLNLVATSDVLEGAGNETFKRLYFSSFSKCNAVWNEVGRAHQATESVENECRLQLICPSKTGWNSTFMAVERIARIIKQNGEDAMRNICSEFKVKMFNAAEISFLEEYSRVMKPVAAALDILQAETNSYMGWLLPTVYHLEGKLLKMETSVEVCLPLLKVLQKGLRKQFQDMKENPDLIAAAILLPKFKNNWTDKKNVIKLGTDYIRRHIELVEITQDTSSIEQDDFFSAMKTKKSDELDDYLACSSEKMDLLHAFPALKKLSIKLNTPLPASVACERLLSCEWLNSISRRARLGDKNFENQLLLKLNRKKQK</sequence>
<dbReference type="InterPro" id="IPR006612">
    <property type="entry name" value="THAP_Znf"/>
</dbReference>
<keyword evidence="4 5" id="KW-0238">DNA-binding</keyword>
<evidence type="ECO:0000256" key="4">
    <source>
        <dbReference type="ARBA" id="ARBA00023125"/>
    </source>
</evidence>
<gene>
    <name evidence="9" type="ORF">AALO_G00092260</name>
</gene>
<dbReference type="SMART" id="SM00980">
    <property type="entry name" value="THAP"/>
    <property type="match status" value="1"/>
</dbReference>
<dbReference type="EMBL" id="JADWDJ010000007">
    <property type="protein sequence ID" value="KAG5277868.1"/>
    <property type="molecule type" value="Genomic_DNA"/>
</dbReference>
<name>A0AAV6GRW7_9TELE</name>
<keyword evidence="10" id="KW-1185">Reference proteome</keyword>
<dbReference type="PROSITE" id="PS50808">
    <property type="entry name" value="ZF_BED"/>
    <property type="match status" value="1"/>
</dbReference>
<evidence type="ECO:0000313" key="9">
    <source>
        <dbReference type="EMBL" id="KAG5277868.1"/>
    </source>
</evidence>
<reference evidence="9" key="1">
    <citation type="submission" date="2020-10" db="EMBL/GenBank/DDBJ databases">
        <title>Chromosome-scale genome assembly of the Allis shad, Alosa alosa.</title>
        <authorList>
            <person name="Margot Z."/>
            <person name="Christophe K."/>
            <person name="Cabau C."/>
            <person name="Louis A."/>
            <person name="Berthelot C."/>
            <person name="Parey E."/>
            <person name="Roest Crollius H."/>
            <person name="Montfort J."/>
            <person name="Robinson-Rechavi M."/>
            <person name="Bucao C."/>
            <person name="Bouchez O."/>
            <person name="Gislard M."/>
            <person name="Lluch J."/>
            <person name="Milhes M."/>
            <person name="Lampietro C."/>
            <person name="Lopez Roques C."/>
            <person name="Donnadieu C."/>
            <person name="Braasch I."/>
            <person name="Desvignes T."/>
            <person name="Postlethwait J."/>
            <person name="Bobe J."/>
            <person name="Guiguen Y."/>
        </authorList>
    </citation>
    <scope>NUCLEOTIDE SEQUENCE</scope>
    <source>
        <strain evidence="9">M-15738</strain>
        <tissue evidence="9">Blood</tissue>
    </source>
</reference>
<feature type="compositionally biased region" description="Polar residues" evidence="6">
    <location>
        <begin position="248"/>
        <end position="257"/>
    </location>
</feature>
<dbReference type="PANTHER" id="PTHR47501:SF5">
    <property type="entry name" value="HAT C-TERMINAL DIMERISATION DOMAIN-CONTAINING PROTEIN"/>
    <property type="match status" value="1"/>
</dbReference>
<dbReference type="PANTHER" id="PTHR47501">
    <property type="entry name" value="TRANSPOSASE-RELATED"/>
    <property type="match status" value="1"/>
</dbReference>
<dbReference type="AlphaFoldDB" id="A0AAV6GRW7"/>
<evidence type="ECO:0000259" key="8">
    <source>
        <dbReference type="PROSITE" id="PS50950"/>
    </source>
</evidence>
<organism evidence="9 10">
    <name type="scientific">Alosa alosa</name>
    <name type="common">allis shad</name>
    <dbReference type="NCBI Taxonomy" id="278164"/>
    <lineage>
        <taxon>Eukaryota</taxon>
        <taxon>Metazoa</taxon>
        <taxon>Chordata</taxon>
        <taxon>Craniata</taxon>
        <taxon>Vertebrata</taxon>
        <taxon>Euteleostomi</taxon>
        <taxon>Actinopterygii</taxon>
        <taxon>Neopterygii</taxon>
        <taxon>Teleostei</taxon>
        <taxon>Clupei</taxon>
        <taxon>Clupeiformes</taxon>
        <taxon>Clupeoidei</taxon>
        <taxon>Clupeidae</taxon>
        <taxon>Alosa</taxon>
    </lineage>
</organism>
<keyword evidence="3" id="KW-0862">Zinc</keyword>
<evidence type="ECO:0000256" key="5">
    <source>
        <dbReference type="PROSITE-ProRule" id="PRU00309"/>
    </source>
</evidence>
<evidence type="ECO:0000256" key="3">
    <source>
        <dbReference type="ARBA" id="ARBA00022833"/>
    </source>
</evidence>